<comment type="caution">
    <text evidence="2">The sequence shown here is derived from an EMBL/GenBank/DDBJ whole genome shotgun (WGS) entry which is preliminary data.</text>
</comment>
<dbReference type="InterPro" id="IPR002645">
    <property type="entry name" value="STAS_dom"/>
</dbReference>
<organism evidence="2 3">
    <name type="scientific">Aeromonas enteropelogenes</name>
    <name type="common">Aeromonas trota</name>
    <dbReference type="NCBI Taxonomy" id="29489"/>
    <lineage>
        <taxon>Bacteria</taxon>
        <taxon>Pseudomonadati</taxon>
        <taxon>Pseudomonadota</taxon>
        <taxon>Gammaproteobacteria</taxon>
        <taxon>Aeromonadales</taxon>
        <taxon>Aeromonadaceae</taxon>
        <taxon>Aeromonas</taxon>
    </lineage>
</organism>
<name>A0A175VDA8_AEREN</name>
<dbReference type="SUPFAM" id="SSF52091">
    <property type="entry name" value="SpoIIaa-like"/>
    <property type="match status" value="1"/>
</dbReference>
<evidence type="ECO:0000313" key="3">
    <source>
        <dbReference type="Proteomes" id="UP000078435"/>
    </source>
</evidence>
<dbReference type="PROSITE" id="PS50801">
    <property type="entry name" value="STAS"/>
    <property type="match status" value="1"/>
</dbReference>
<sequence>MSFELDILHTPPLATLTGELTIMTLEDLQDDLFSMLNFTSSILDLSQLEELDGCGAQLIGLLQQEAHQQGKQLQIRLAEESLALLVLKQLGFLPLLNIAETDDGCQ</sequence>
<proteinExistence type="predicted"/>
<dbReference type="RefSeq" id="WP_061477543.1">
    <property type="nucleotide sequence ID" value="NZ_JMGO02000018.1"/>
</dbReference>
<dbReference type="Gene3D" id="3.30.750.24">
    <property type="entry name" value="STAS domain"/>
    <property type="match status" value="1"/>
</dbReference>
<dbReference type="Proteomes" id="UP000078435">
    <property type="component" value="Unassembled WGS sequence"/>
</dbReference>
<accession>A0A175VDA8</accession>
<dbReference type="Pfam" id="PF13466">
    <property type="entry name" value="STAS_2"/>
    <property type="match status" value="1"/>
</dbReference>
<dbReference type="AlphaFoldDB" id="A0A175VDA8"/>
<feature type="domain" description="STAS" evidence="1">
    <location>
        <begin position="13"/>
        <end position="106"/>
    </location>
</feature>
<dbReference type="OrthoDB" id="8590711at2"/>
<dbReference type="InterPro" id="IPR036513">
    <property type="entry name" value="STAS_dom_sf"/>
</dbReference>
<evidence type="ECO:0000313" key="2">
    <source>
        <dbReference type="EMBL" id="KXU78469.1"/>
    </source>
</evidence>
<dbReference type="EMBL" id="JMGO02000018">
    <property type="protein sequence ID" value="KXU78469.1"/>
    <property type="molecule type" value="Genomic_DNA"/>
</dbReference>
<protein>
    <recommendedName>
        <fullName evidence="1">STAS domain-containing protein</fullName>
    </recommendedName>
</protein>
<dbReference type="InterPro" id="IPR058548">
    <property type="entry name" value="MlaB-like_STAS"/>
</dbReference>
<gene>
    <name evidence="2" type="ORF">LCR_04840</name>
</gene>
<reference evidence="2 3" key="1">
    <citation type="submission" date="2016-02" db="EMBL/GenBank/DDBJ databases">
        <title>Draft genome sequence of Aeromonas trota strain 1999lcr isolated from cerebrospinal fluid (CSF).</title>
        <authorList>
            <person name="Dallagassa C.B."/>
            <person name="Prediger K.C."/>
            <person name="Weiss V.A."/>
            <person name="Assis F.E."/>
            <person name="Baura V."/>
            <person name="Cruz L.M."/>
            <person name="Souza E.M."/>
            <person name="Pedrosa F.O."/>
            <person name="Fadel-Picheth C.M."/>
        </authorList>
    </citation>
    <scope>NUCLEOTIDE SEQUENCE [LARGE SCALE GENOMIC DNA]</scope>
    <source>
        <strain evidence="2 3">1999lcr</strain>
    </source>
</reference>
<evidence type="ECO:0000259" key="1">
    <source>
        <dbReference type="PROSITE" id="PS50801"/>
    </source>
</evidence>